<evidence type="ECO:0000256" key="6">
    <source>
        <dbReference type="ARBA" id="ARBA00022967"/>
    </source>
</evidence>
<evidence type="ECO:0000256" key="2">
    <source>
        <dbReference type="ARBA" id="ARBA00022475"/>
    </source>
</evidence>
<organism evidence="9 10">
    <name type="scientific">Pseudonocardia sulfidoxydans NBRC 16205</name>
    <dbReference type="NCBI Taxonomy" id="1223511"/>
    <lineage>
        <taxon>Bacteria</taxon>
        <taxon>Bacillati</taxon>
        <taxon>Actinomycetota</taxon>
        <taxon>Actinomycetes</taxon>
        <taxon>Pseudonocardiales</taxon>
        <taxon>Pseudonocardiaceae</taxon>
        <taxon>Pseudonocardia</taxon>
    </lineage>
</organism>
<dbReference type="RefSeq" id="WP_186816909.1">
    <property type="nucleotide sequence ID" value="NZ_BJVJ01000022.1"/>
</dbReference>
<protein>
    <submittedName>
        <fullName evidence="9">Ribose import ATP-binding protein RbsA</fullName>
    </submittedName>
</protein>
<dbReference type="EMBL" id="BJVJ01000022">
    <property type="protein sequence ID" value="GEL23674.1"/>
    <property type="molecule type" value="Genomic_DNA"/>
</dbReference>
<name>A0A511DIU0_9PSEU</name>
<dbReference type="AlphaFoldDB" id="A0A511DIU0"/>
<sequence>MIELQNVSRSFPGARALTDVSVDFTPGRVHALVGENGAGKSTLIKIASGVLQPDSGEIRVDGRPVRLTPRDARELHIRVLHQERQVALTRSVADNVVLGEAPRNRFGLSGQWLVEREARRRLQRVGVELDVRAPVATLSVAQRQLLELARAVTFDARCLIMDEPTASLHPDEIEQLFEVVRRVREHGVSVVYISHHLSEVIALADDYTVLRDGRRVGGGLVEDTTTDGLVAQMFGTEVSLRREDIHGGGTEPGDVAARLRDVHFGRRLKGVDLDLRFGETVVINGPVGSGAAELGRILSGAARPTAGSVELMGKPGSTRRRAAMRGVALIPADRKREGLLLDRPIHENSELAGDAARPMTWYSATRAADRSRRGGHGLGLKASDVRLPVRGLSGGNQQKVLIDRWLRVEARVLVLDEPTVGIDIPSKAEIYRQLRALTRAGAAVVVLSTEYQEIRCVADRVIVMRDGVVAGEIPGVDATEQALFALGARS</sequence>
<comment type="caution">
    <text evidence="9">The sequence shown here is derived from an EMBL/GenBank/DDBJ whole genome shotgun (WGS) entry which is preliminary data.</text>
</comment>
<keyword evidence="1" id="KW-0813">Transport</keyword>
<keyword evidence="4" id="KW-0547">Nucleotide-binding</keyword>
<evidence type="ECO:0000313" key="10">
    <source>
        <dbReference type="Proteomes" id="UP000321685"/>
    </source>
</evidence>
<dbReference type="SUPFAM" id="SSF52540">
    <property type="entry name" value="P-loop containing nucleoside triphosphate hydrolases"/>
    <property type="match status" value="2"/>
</dbReference>
<dbReference type="InterPro" id="IPR003593">
    <property type="entry name" value="AAA+_ATPase"/>
</dbReference>
<dbReference type="PROSITE" id="PS50893">
    <property type="entry name" value="ABC_TRANSPORTER_2"/>
    <property type="match status" value="2"/>
</dbReference>
<keyword evidence="7" id="KW-0472">Membrane</keyword>
<keyword evidence="10" id="KW-1185">Reference proteome</keyword>
<keyword evidence="2" id="KW-1003">Cell membrane</keyword>
<accession>A0A511DIU0</accession>
<dbReference type="InterPro" id="IPR027417">
    <property type="entry name" value="P-loop_NTPase"/>
</dbReference>
<dbReference type="Pfam" id="PF00005">
    <property type="entry name" value="ABC_tran"/>
    <property type="match status" value="2"/>
</dbReference>
<dbReference type="CDD" id="cd03215">
    <property type="entry name" value="ABC_Carb_Monos_II"/>
    <property type="match status" value="1"/>
</dbReference>
<dbReference type="SMART" id="SM00382">
    <property type="entry name" value="AAA"/>
    <property type="match status" value="2"/>
</dbReference>
<feature type="domain" description="ABC transporter" evidence="8">
    <location>
        <begin position="2"/>
        <end position="237"/>
    </location>
</feature>
<dbReference type="GO" id="GO:0016887">
    <property type="term" value="F:ATP hydrolysis activity"/>
    <property type="evidence" value="ECO:0007669"/>
    <property type="project" value="InterPro"/>
</dbReference>
<keyword evidence="3" id="KW-0762">Sugar transport</keyword>
<evidence type="ECO:0000313" key="9">
    <source>
        <dbReference type="EMBL" id="GEL23674.1"/>
    </source>
</evidence>
<dbReference type="PANTHER" id="PTHR43790:SF3">
    <property type="entry name" value="D-ALLOSE IMPORT ATP-BINDING PROTEIN ALSA-RELATED"/>
    <property type="match status" value="1"/>
</dbReference>
<evidence type="ECO:0000256" key="4">
    <source>
        <dbReference type="ARBA" id="ARBA00022741"/>
    </source>
</evidence>
<keyword evidence="6" id="KW-1278">Translocase</keyword>
<dbReference type="Gene3D" id="3.40.50.300">
    <property type="entry name" value="P-loop containing nucleotide triphosphate hydrolases"/>
    <property type="match status" value="2"/>
</dbReference>
<feature type="domain" description="ABC transporter" evidence="8">
    <location>
        <begin position="240"/>
        <end position="489"/>
    </location>
</feature>
<evidence type="ECO:0000256" key="7">
    <source>
        <dbReference type="ARBA" id="ARBA00023136"/>
    </source>
</evidence>
<dbReference type="InterPro" id="IPR003439">
    <property type="entry name" value="ABC_transporter-like_ATP-bd"/>
</dbReference>
<proteinExistence type="predicted"/>
<evidence type="ECO:0000256" key="1">
    <source>
        <dbReference type="ARBA" id="ARBA00022448"/>
    </source>
</evidence>
<dbReference type="Proteomes" id="UP000321685">
    <property type="component" value="Unassembled WGS sequence"/>
</dbReference>
<gene>
    <name evidence="9" type="primary">rbsA</name>
    <name evidence="9" type="ORF">PSU4_26280</name>
</gene>
<reference evidence="9 10" key="1">
    <citation type="submission" date="2019-07" db="EMBL/GenBank/DDBJ databases">
        <title>Whole genome shotgun sequence of Pseudonocardia sulfidoxydans NBRC 16205.</title>
        <authorList>
            <person name="Hosoyama A."/>
            <person name="Uohara A."/>
            <person name="Ohji S."/>
            <person name="Ichikawa N."/>
        </authorList>
    </citation>
    <scope>NUCLEOTIDE SEQUENCE [LARGE SCALE GENOMIC DNA]</scope>
    <source>
        <strain evidence="9 10">NBRC 16205</strain>
    </source>
</reference>
<dbReference type="GO" id="GO:0005524">
    <property type="term" value="F:ATP binding"/>
    <property type="evidence" value="ECO:0007669"/>
    <property type="project" value="UniProtKB-KW"/>
</dbReference>
<evidence type="ECO:0000256" key="5">
    <source>
        <dbReference type="ARBA" id="ARBA00022840"/>
    </source>
</evidence>
<evidence type="ECO:0000259" key="8">
    <source>
        <dbReference type="PROSITE" id="PS50893"/>
    </source>
</evidence>
<dbReference type="CDD" id="cd03216">
    <property type="entry name" value="ABC_Carb_Monos_I"/>
    <property type="match status" value="1"/>
</dbReference>
<evidence type="ECO:0000256" key="3">
    <source>
        <dbReference type="ARBA" id="ARBA00022597"/>
    </source>
</evidence>
<dbReference type="PANTHER" id="PTHR43790">
    <property type="entry name" value="CARBOHYDRATE TRANSPORT ATP-BINDING PROTEIN MG119-RELATED"/>
    <property type="match status" value="1"/>
</dbReference>
<keyword evidence="5 9" id="KW-0067">ATP-binding</keyword>
<dbReference type="InterPro" id="IPR050107">
    <property type="entry name" value="ABC_carbohydrate_import_ATPase"/>
</dbReference>